<dbReference type="HOGENOM" id="CLU_2435383_0_0_0"/>
<sequence>MSALNLRGFIPRGLPQVRHTGGPRIGVRGRRRNQRATLDSSVSGTGQACQARNDGLEQKTIPRSKLRGSSKGEGVRFGTEGSIACGWMEG</sequence>
<dbReference type="Proteomes" id="UP000006898">
    <property type="component" value="Chromosome"/>
</dbReference>
<dbReference type="KEGG" id="mox:DAMO_0896"/>
<name>D5MM71_METO1</name>
<protein>
    <submittedName>
        <fullName evidence="2">Uncharacterized protein</fullName>
    </submittedName>
</protein>
<accession>D5MM71</accession>
<feature type="compositionally biased region" description="Polar residues" evidence="1">
    <location>
        <begin position="36"/>
        <end position="50"/>
    </location>
</feature>
<feature type="region of interest" description="Disordered" evidence="1">
    <location>
        <begin position="15"/>
        <end position="77"/>
    </location>
</feature>
<evidence type="ECO:0000256" key="1">
    <source>
        <dbReference type="SAM" id="MobiDB-lite"/>
    </source>
</evidence>
<organism evidence="2 3">
    <name type="scientific">Methylomirabilis oxygeniifera</name>
    <dbReference type="NCBI Taxonomy" id="671143"/>
    <lineage>
        <taxon>Bacteria</taxon>
        <taxon>Candidatus Methylomirabilota</taxon>
        <taxon>Candidatus Methylomirabilia</taxon>
        <taxon>Candidatus Methylomirabilales</taxon>
        <taxon>Candidatus Methylomirabilaceae</taxon>
        <taxon>Candidatus Methylomirabilis</taxon>
    </lineage>
</organism>
<dbReference type="EMBL" id="FP565575">
    <property type="protein sequence ID" value="CBE67957.1"/>
    <property type="molecule type" value="Genomic_DNA"/>
</dbReference>
<evidence type="ECO:0000313" key="2">
    <source>
        <dbReference type="EMBL" id="CBE67957.1"/>
    </source>
</evidence>
<reference evidence="2 3" key="1">
    <citation type="journal article" date="2010" name="Nature">
        <title>Nitrite-driven anaerobic methane oxidation by oxygenic bacteria.</title>
        <authorList>
            <person name="Ettwig K.F."/>
            <person name="Butler M.K."/>
            <person name="Le Paslier D."/>
            <person name="Pelletier E."/>
            <person name="Mangenot S."/>
            <person name="Kuypers M.M.M."/>
            <person name="Schreiber F."/>
            <person name="Dutilh B.E."/>
            <person name="Zedelius J."/>
            <person name="de Beer D."/>
            <person name="Gloerich J."/>
            <person name="Wessels H.J.C.T."/>
            <person name="van Allen T."/>
            <person name="Luesken F."/>
            <person name="Wu M."/>
            <person name="van de Pas-Schoonen K.T."/>
            <person name="Op den Camp H.J.M."/>
            <person name="Janssen-Megens E.M."/>
            <person name="Francoijs K-J."/>
            <person name="Stunnenberg H."/>
            <person name="Weissenbach J."/>
            <person name="Jetten M.S.M."/>
            <person name="Strous M."/>
        </authorList>
    </citation>
    <scope>NUCLEOTIDE SEQUENCE [LARGE SCALE GENOMIC DNA]</scope>
</reference>
<proteinExistence type="predicted"/>
<gene>
    <name evidence="2" type="ORF">DAMO_0896</name>
</gene>
<evidence type="ECO:0000313" key="3">
    <source>
        <dbReference type="Proteomes" id="UP000006898"/>
    </source>
</evidence>
<dbReference type="AlphaFoldDB" id="D5MM71"/>
<dbReference type="STRING" id="671143.DAMO_0896"/>